<dbReference type="NCBIfam" id="TIGR01613">
    <property type="entry name" value="primase_Cterm"/>
    <property type="match status" value="1"/>
</dbReference>
<dbReference type="PANTHER" id="PTHR35372">
    <property type="entry name" value="ATP BINDING PROTEIN-RELATED"/>
    <property type="match status" value="1"/>
</dbReference>
<dbReference type="EMBL" id="JAAGBB010000015">
    <property type="protein sequence ID" value="MBR0665429.1"/>
    <property type="molecule type" value="Genomic_DNA"/>
</dbReference>
<dbReference type="Pfam" id="PF08706">
    <property type="entry name" value="D5_N"/>
    <property type="match status" value="1"/>
</dbReference>
<organism evidence="5 6">
    <name type="scientific">Plastoroseomonas hellenica</name>
    <dbReference type="NCBI Taxonomy" id="2687306"/>
    <lineage>
        <taxon>Bacteria</taxon>
        <taxon>Pseudomonadati</taxon>
        <taxon>Pseudomonadota</taxon>
        <taxon>Alphaproteobacteria</taxon>
        <taxon>Acetobacterales</taxon>
        <taxon>Acetobacteraceae</taxon>
        <taxon>Plastoroseomonas</taxon>
    </lineage>
</organism>
<gene>
    <name evidence="5" type="ORF">GXW71_13775</name>
</gene>
<evidence type="ECO:0000256" key="2">
    <source>
        <dbReference type="ARBA" id="ARBA00022801"/>
    </source>
</evidence>
<feature type="domain" description="SF3 helicase" evidence="4">
    <location>
        <begin position="187"/>
        <end position="346"/>
    </location>
</feature>
<sequence>MTSAYVSPEQRLQAAGARLIPPDDGRASIAAAVPPEFSDDALALAFTARYADALLHVPDWGQWLRWDGCRWAKDAVLTVFNLARLVCREQAARAGQRRGDLAIASAQKVAAVERLARSDPQHARRSDDFDADPWVLNTPAGVLDLRSGAMRAHRRGDLLTKVTGAAPAGDCPLWRGFLREVTQGDDALAAYLQRWAGYILTGETREHAFLFACGPGGNGKSVLVNTLAAALGDYAVTAPMETFMASPTDRHPTDVAGLRGARLVVAQETEAGRVLAEARIKALTGGDRISARFMRGDFFEYTPAFKLVMVGNHRPVLRNPDDAMRRRLHLLPLTWRPPAPDPALPEKLRQELPGILAWAVQGCLAWQREGLGMPQAVRGATADYFHEQDLLAQWLAERCAPQRGAQAPSSALFRDWEAWTKAQGESAGTQMAFSVKLEKHYAKKKTNQGVVFVDLRLLPSETGVF</sequence>
<dbReference type="SUPFAM" id="SSF52540">
    <property type="entry name" value="P-loop containing nucleoside triphosphate hydrolases"/>
    <property type="match status" value="1"/>
</dbReference>
<dbReference type="InterPro" id="IPR045455">
    <property type="entry name" value="NrS-1_pol-like_helicase"/>
</dbReference>
<dbReference type="Gene3D" id="3.40.50.300">
    <property type="entry name" value="P-loop containing nucleotide triphosphate hydrolases"/>
    <property type="match status" value="1"/>
</dbReference>
<protein>
    <recommendedName>
        <fullName evidence="4">SF3 helicase domain-containing protein</fullName>
    </recommendedName>
</protein>
<keyword evidence="3" id="KW-0067">ATP-binding</keyword>
<keyword evidence="2" id="KW-0378">Hydrolase</keyword>
<dbReference type="RefSeq" id="WP_211853103.1">
    <property type="nucleotide sequence ID" value="NZ_JAAGBB010000015.1"/>
</dbReference>
<accession>A0ABS5EYR1</accession>
<comment type="caution">
    <text evidence="5">The sequence shown here is derived from an EMBL/GenBank/DDBJ whole genome shotgun (WGS) entry which is preliminary data.</text>
</comment>
<dbReference type="Proteomes" id="UP001196870">
    <property type="component" value="Unassembled WGS sequence"/>
</dbReference>
<evidence type="ECO:0000256" key="3">
    <source>
        <dbReference type="ARBA" id="ARBA00022840"/>
    </source>
</evidence>
<proteinExistence type="predicted"/>
<dbReference type="PROSITE" id="PS51206">
    <property type="entry name" value="SF3_HELICASE_1"/>
    <property type="match status" value="1"/>
</dbReference>
<keyword evidence="6" id="KW-1185">Reference proteome</keyword>
<dbReference type="SMART" id="SM00885">
    <property type="entry name" value="D5_N"/>
    <property type="match status" value="1"/>
</dbReference>
<dbReference type="InterPro" id="IPR014015">
    <property type="entry name" value="Helicase_SF3_DNA-vir"/>
</dbReference>
<dbReference type="PANTHER" id="PTHR35372:SF2">
    <property type="entry name" value="SF3 HELICASE DOMAIN-CONTAINING PROTEIN"/>
    <property type="match status" value="1"/>
</dbReference>
<dbReference type="Pfam" id="PF19263">
    <property type="entry name" value="DUF5906"/>
    <property type="match status" value="1"/>
</dbReference>
<reference evidence="6" key="1">
    <citation type="journal article" date="2021" name="Syst. Appl. Microbiol.">
        <title>Roseomonas hellenica sp. nov., isolated from roots of wild-growing Alkanna tinctoria.</title>
        <authorList>
            <person name="Rat A."/>
            <person name="Naranjo H.D."/>
            <person name="Lebbe L."/>
            <person name="Cnockaert M."/>
            <person name="Krigas N."/>
            <person name="Grigoriadou K."/>
            <person name="Maloupa E."/>
            <person name="Willems A."/>
        </authorList>
    </citation>
    <scope>NUCLEOTIDE SEQUENCE [LARGE SCALE GENOMIC DNA]</scope>
    <source>
        <strain evidence="6">LMG 31523</strain>
    </source>
</reference>
<name>A0ABS5EYR1_9PROT</name>
<evidence type="ECO:0000313" key="5">
    <source>
        <dbReference type="EMBL" id="MBR0665429.1"/>
    </source>
</evidence>
<dbReference type="InterPro" id="IPR051620">
    <property type="entry name" value="ORF904-like_C"/>
</dbReference>
<dbReference type="InterPro" id="IPR027417">
    <property type="entry name" value="P-loop_NTPase"/>
</dbReference>
<dbReference type="InterPro" id="IPR014818">
    <property type="entry name" value="Phage/plasmid_primase_P4_C"/>
</dbReference>
<dbReference type="InterPro" id="IPR006500">
    <property type="entry name" value="Helicase_put_C_phage/plasmid"/>
</dbReference>
<evidence type="ECO:0000259" key="4">
    <source>
        <dbReference type="PROSITE" id="PS51206"/>
    </source>
</evidence>
<keyword evidence="1" id="KW-0547">Nucleotide-binding</keyword>
<evidence type="ECO:0000313" key="6">
    <source>
        <dbReference type="Proteomes" id="UP001196870"/>
    </source>
</evidence>
<evidence type="ECO:0000256" key="1">
    <source>
        <dbReference type="ARBA" id="ARBA00022741"/>
    </source>
</evidence>